<organism evidence="2 3">
    <name type="scientific">Butyricicoccus porcorum</name>
    <dbReference type="NCBI Taxonomy" id="1945634"/>
    <lineage>
        <taxon>Bacteria</taxon>
        <taxon>Bacillati</taxon>
        <taxon>Bacillota</taxon>
        <taxon>Clostridia</taxon>
        <taxon>Eubacteriales</taxon>
        <taxon>Butyricicoccaceae</taxon>
        <taxon>Butyricicoccus</taxon>
    </lineage>
</organism>
<dbReference type="Proteomes" id="UP000194903">
    <property type="component" value="Unassembled WGS sequence"/>
</dbReference>
<keyword evidence="1" id="KW-0472">Membrane</keyword>
<evidence type="ECO:0000313" key="2">
    <source>
        <dbReference type="EMBL" id="OUM21400.1"/>
    </source>
</evidence>
<protein>
    <submittedName>
        <fullName evidence="2">Uncharacterized protein</fullName>
    </submittedName>
</protein>
<evidence type="ECO:0000256" key="1">
    <source>
        <dbReference type="SAM" id="Phobius"/>
    </source>
</evidence>
<accession>A0A252F6W5</accession>
<sequence>MQSKTKTLTFCAMMTALGILFLMMGSMMPGMWVAFTAIAGVVAALTVVQGNLAYGLLTVIATALLSALIVPAKEIALLYAAFFGPYTLVKNLIERLHNLPLEWVLKLLFCGIVSALLFLFADSVLAMVPAVLASHIWLFLPAVLFVFAAYDIVFSKLIVYLFQRLHI</sequence>
<dbReference type="RefSeq" id="WP_087017302.1">
    <property type="nucleotide sequence ID" value="NZ_CP178353.1"/>
</dbReference>
<dbReference type="EMBL" id="NHOC01000002">
    <property type="protein sequence ID" value="OUM21400.1"/>
    <property type="molecule type" value="Genomic_DNA"/>
</dbReference>
<comment type="caution">
    <text evidence="2">The sequence shown here is derived from an EMBL/GenBank/DDBJ whole genome shotgun (WGS) entry which is preliminary data.</text>
</comment>
<evidence type="ECO:0000313" key="3">
    <source>
        <dbReference type="Proteomes" id="UP000194903"/>
    </source>
</evidence>
<dbReference type="OrthoDB" id="1708005at2"/>
<feature type="transmembrane region" description="Helical" evidence="1">
    <location>
        <begin position="136"/>
        <end position="162"/>
    </location>
</feature>
<feature type="transmembrane region" description="Helical" evidence="1">
    <location>
        <begin position="7"/>
        <end position="24"/>
    </location>
</feature>
<keyword evidence="3" id="KW-1185">Reference proteome</keyword>
<keyword evidence="1" id="KW-1133">Transmembrane helix</keyword>
<feature type="transmembrane region" description="Helical" evidence="1">
    <location>
        <begin position="30"/>
        <end position="48"/>
    </location>
</feature>
<keyword evidence="1" id="KW-0812">Transmembrane</keyword>
<dbReference type="AlphaFoldDB" id="A0A252F6W5"/>
<reference evidence="2 3" key="1">
    <citation type="submission" date="2017-05" db="EMBL/GenBank/DDBJ databases">
        <title>Butyricicoccus porcorum sp. nov. a butyrate-producing bacterium from the swine intestinal tract.</title>
        <authorList>
            <person name="Trachsel J."/>
            <person name="Humphrey S."/>
            <person name="Allen H.K."/>
        </authorList>
    </citation>
    <scope>NUCLEOTIDE SEQUENCE [LARGE SCALE GENOMIC DNA]</scope>
    <source>
        <strain evidence="2">BB10</strain>
    </source>
</reference>
<proteinExistence type="predicted"/>
<feature type="transmembrane region" description="Helical" evidence="1">
    <location>
        <begin position="105"/>
        <end position="130"/>
    </location>
</feature>
<gene>
    <name evidence="2" type="ORF">CBW42_02170</name>
</gene>
<name>A0A252F6W5_9FIRM</name>